<evidence type="ECO:0000256" key="5">
    <source>
        <dbReference type="ARBA" id="ARBA00023180"/>
    </source>
</evidence>
<evidence type="ECO:0000256" key="3">
    <source>
        <dbReference type="ARBA" id="ARBA00022525"/>
    </source>
</evidence>
<dbReference type="PROSITE" id="PS51257">
    <property type="entry name" value="PROKAR_LIPOPROTEIN"/>
    <property type="match status" value="1"/>
</dbReference>
<evidence type="ECO:0000313" key="7">
    <source>
        <dbReference type="Proteomes" id="UP000031980"/>
    </source>
</evidence>
<organism evidence="6 7">
    <name type="scientific">Sanguibacteroides justesenii</name>
    <dbReference type="NCBI Taxonomy" id="1547597"/>
    <lineage>
        <taxon>Bacteria</taxon>
        <taxon>Pseudomonadati</taxon>
        <taxon>Bacteroidota</taxon>
        <taxon>Bacteroidia</taxon>
        <taxon>Bacteroidales</taxon>
        <taxon>Porphyromonadaceae</taxon>
        <taxon>Sanguibacteroides</taxon>
    </lineage>
</organism>
<evidence type="ECO:0000256" key="1">
    <source>
        <dbReference type="ARBA" id="ARBA00004191"/>
    </source>
</evidence>
<dbReference type="EMBL" id="JPIU01000039">
    <property type="protein sequence ID" value="KIO44319.1"/>
    <property type="molecule type" value="Genomic_DNA"/>
</dbReference>
<sequence>MIMNMKKWNITGSVFMLFAVLGITGCNDKDDPFNGMDNYITSFILTQGSTSLKAELINDSIIITAPAALSLEGAKAELTLSERARITPSPEEIDKWDEQMLFKVNASNGEQRVYYYLVKKEQSVLEGSIQLTTQEEVNAFETNGITAINGNLIIASTSGEDSITSLVPLHNLREIRYDLIVNDRYTGKDLLGLENLEKVGGVSIQAGKNLELIEFPHLISVGKDFTVNHAKVEQIVCPKLNRIGRHLNVSGNLAQTEFPALEEIKGGLTYTSSGSLSLIPTIYFPNLVRIGDNFSIEKLEKVERIDLPALEKCGGMSIFANTSKSMLKILNTPALKEISGTLDIRYCQILELEMPVLEQVAEIKLRNNSILTCKFPLLREITGNLTLESLSHLENLDGFPALASIGGIFTIQSITHFEKFEAPATLKKINELKLSNLNHITEIHIKGLDIATLNLLNKTLATAKVIGDKVFNGILRLECTSSISQTDNLFPLLEGIEEIGGLDLNGYALYNIDAQGITKINGDLTANTSSLKTLKFPHLTEVSGNFTLKSSLSSLTEFGVPLLTKVGANLKINNFSKNFALKIPALTAVGGDMTISTADYSNSFASIEMPALISIGNKLTLNTSSSYYTNKALTHLDGFSALASVKEVEITSQAALVSFLGLKQAIPGISSLKTEKNKYNPTLEMLQNGQWTEPNQN</sequence>
<proteinExistence type="predicted"/>
<dbReference type="PANTHER" id="PTHR31018">
    <property type="entry name" value="SPORULATION-SPECIFIC PROTEIN-RELATED"/>
    <property type="match status" value="1"/>
</dbReference>
<dbReference type="Gene3D" id="3.80.20.20">
    <property type="entry name" value="Receptor L-domain"/>
    <property type="match status" value="2"/>
</dbReference>
<evidence type="ECO:0000313" key="6">
    <source>
        <dbReference type="EMBL" id="KIO44319.1"/>
    </source>
</evidence>
<evidence type="ECO:0008006" key="8">
    <source>
        <dbReference type="Google" id="ProtNLM"/>
    </source>
</evidence>
<accession>A0A0C3RG20</accession>
<keyword evidence="3" id="KW-0964">Secreted</keyword>
<name>A0A0C3RG20_9PORP</name>
<comment type="subcellular location">
    <subcellularLocation>
        <location evidence="1">Secreted</location>
        <location evidence="1">Cell wall</location>
    </subcellularLocation>
</comment>
<dbReference type="AlphaFoldDB" id="A0A0C3RG20"/>
<keyword evidence="5" id="KW-0325">Glycoprotein</keyword>
<dbReference type="GO" id="GO:0030313">
    <property type="term" value="C:cell envelope"/>
    <property type="evidence" value="ECO:0007669"/>
    <property type="project" value="UniProtKB-SubCell"/>
</dbReference>
<evidence type="ECO:0000256" key="4">
    <source>
        <dbReference type="ARBA" id="ARBA00022729"/>
    </source>
</evidence>
<reference evidence="6 7" key="1">
    <citation type="submission" date="2014-07" db="EMBL/GenBank/DDBJ databases">
        <title>Porphyromonadaceae bacterium OUH 308042 = ATCC BAA-2681 = DSM 28342 draft genome.</title>
        <authorList>
            <person name="Sydenham T.V."/>
            <person name="Hasman H."/>
            <person name="Justensen U.S."/>
        </authorList>
    </citation>
    <scope>NUCLEOTIDE SEQUENCE [LARGE SCALE GENOMIC DNA]</scope>
    <source>
        <strain evidence="6 7">OUH 308042</strain>
    </source>
</reference>
<dbReference type="PANTHER" id="PTHR31018:SF3">
    <property type="entry name" value="RECEPTOR PROTEIN-TYROSINE KINASE"/>
    <property type="match status" value="1"/>
</dbReference>
<gene>
    <name evidence="6" type="ORF">BA92_08915</name>
</gene>
<keyword evidence="2" id="KW-0134">Cell wall</keyword>
<dbReference type="SUPFAM" id="SSF52058">
    <property type="entry name" value="L domain-like"/>
    <property type="match status" value="2"/>
</dbReference>
<evidence type="ECO:0000256" key="2">
    <source>
        <dbReference type="ARBA" id="ARBA00022512"/>
    </source>
</evidence>
<dbReference type="Proteomes" id="UP000031980">
    <property type="component" value="Unassembled WGS sequence"/>
</dbReference>
<comment type="caution">
    <text evidence="6">The sequence shown here is derived from an EMBL/GenBank/DDBJ whole genome shotgun (WGS) entry which is preliminary data.</text>
</comment>
<protein>
    <recommendedName>
        <fullName evidence="8">Receptor L-domain domain-containing protein</fullName>
    </recommendedName>
</protein>
<dbReference type="InterPro" id="IPR036941">
    <property type="entry name" value="Rcpt_L-dom_sf"/>
</dbReference>
<dbReference type="InterPro" id="IPR051648">
    <property type="entry name" value="CWI-Assembly_Regulator"/>
</dbReference>
<keyword evidence="4" id="KW-0732">Signal</keyword>
<keyword evidence="7" id="KW-1185">Reference proteome</keyword>